<name>A0AAQ3K0I4_9LILI</name>
<evidence type="ECO:0000313" key="7">
    <source>
        <dbReference type="EMBL" id="WOK98387.1"/>
    </source>
</evidence>
<gene>
    <name evidence="7" type="ORF">Cni_G07098</name>
</gene>
<dbReference type="InterPro" id="IPR015300">
    <property type="entry name" value="DNA-bd_pseudobarrel_sf"/>
</dbReference>
<sequence length="358" mass="40081">MDSNRFYGFAEEYLNDGAVNCGVGDTLKTAPESSWGNAKGQGLNPAEILFPESCYIGQADAKNDDQAKDHYFSHNGIASSAQFTSNATENLSCDGLRMIQPLNFSWNVRPNIFLDSVLKPNMSLPEMLQNRAFPVPNNDLSMTFTDRDGSNILAESKWNLMSNSGCGLFQLWENNELGTLQLPNPPIFQNQLEATNDLEFRCRGLQVVLCKELTNSDVGNVGRIVLPKREAEAGLPPLSERHGILLEMNDMTILDITWKFKYRFWPNNKTRMYVLENTGGFVKAHFLQQGDSLIIYRNSTSGNFLVGAKKANSQLSPTNEEDYYSNSVMNANKDRGDRFPVKPIKNIEHGSSSLNRLL</sequence>
<proteinExistence type="predicted"/>
<dbReference type="InterPro" id="IPR003340">
    <property type="entry name" value="B3_DNA-bd"/>
</dbReference>
<evidence type="ECO:0000256" key="4">
    <source>
        <dbReference type="ARBA" id="ARBA00023163"/>
    </source>
</evidence>
<dbReference type="GO" id="GO:0003700">
    <property type="term" value="F:DNA-binding transcription factor activity"/>
    <property type="evidence" value="ECO:0007669"/>
    <property type="project" value="InterPro"/>
</dbReference>
<dbReference type="Gene3D" id="2.40.330.10">
    <property type="entry name" value="DNA-binding pseudobarrel domain"/>
    <property type="match status" value="1"/>
</dbReference>
<dbReference type="Proteomes" id="UP001327560">
    <property type="component" value="Chromosome 2"/>
</dbReference>
<evidence type="ECO:0000256" key="1">
    <source>
        <dbReference type="ARBA" id="ARBA00004123"/>
    </source>
</evidence>
<dbReference type="GO" id="GO:0005634">
    <property type="term" value="C:nucleus"/>
    <property type="evidence" value="ECO:0007669"/>
    <property type="project" value="UniProtKB-SubCell"/>
</dbReference>
<dbReference type="CDD" id="cd10017">
    <property type="entry name" value="B3_DNA"/>
    <property type="match status" value="1"/>
</dbReference>
<dbReference type="GO" id="GO:0003677">
    <property type="term" value="F:DNA binding"/>
    <property type="evidence" value="ECO:0007669"/>
    <property type="project" value="UniProtKB-KW"/>
</dbReference>
<evidence type="ECO:0000259" key="6">
    <source>
        <dbReference type="PROSITE" id="PS50863"/>
    </source>
</evidence>
<dbReference type="AlphaFoldDB" id="A0AAQ3K0I4"/>
<dbReference type="EMBL" id="CP136891">
    <property type="protein sequence ID" value="WOK98387.1"/>
    <property type="molecule type" value="Genomic_DNA"/>
</dbReference>
<dbReference type="PROSITE" id="PS50863">
    <property type="entry name" value="B3"/>
    <property type="match status" value="1"/>
</dbReference>
<organism evidence="7 8">
    <name type="scientific">Canna indica</name>
    <name type="common">Indian-shot</name>
    <dbReference type="NCBI Taxonomy" id="4628"/>
    <lineage>
        <taxon>Eukaryota</taxon>
        <taxon>Viridiplantae</taxon>
        <taxon>Streptophyta</taxon>
        <taxon>Embryophyta</taxon>
        <taxon>Tracheophyta</taxon>
        <taxon>Spermatophyta</taxon>
        <taxon>Magnoliopsida</taxon>
        <taxon>Liliopsida</taxon>
        <taxon>Zingiberales</taxon>
        <taxon>Cannaceae</taxon>
        <taxon>Canna</taxon>
    </lineage>
</organism>
<dbReference type="InterPro" id="IPR044800">
    <property type="entry name" value="LEC2-like"/>
</dbReference>
<accession>A0AAQ3K0I4</accession>
<evidence type="ECO:0000256" key="2">
    <source>
        <dbReference type="ARBA" id="ARBA00023015"/>
    </source>
</evidence>
<evidence type="ECO:0000313" key="8">
    <source>
        <dbReference type="Proteomes" id="UP001327560"/>
    </source>
</evidence>
<evidence type="ECO:0000256" key="3">
    <source>
        <dbReference type="ARBA" id="ARBA00023125"/>
    </source>
</evidence>
<dbReference type="SUPFAM" id="SSF101936">
    <property type="entry name" value="DNA-binding pseudobarrel domain"/>
    <property type="match status" value="1"/>
</dbReference>
<dbReference type="PANTHER" id="PTHR31140:SF90">
    <property type="entry name" value="B3 DOMAIN-CONTAINING TRANSCRIPTION FACTOR LEC2"/>
    <property type="match status" value="1"/>
</dbReference>
<protein>
    <recommendedName>
        <fullName evidence="6">TF-B3 domain-containing protein</fullName>
    </recommendedName>
</protein>
<keyword evidence="3" id="KW-0238">DNA-binding</keyword>
<keyword evidence="4" id="KW-0804">Transcription</keyword>
<comment type="subcellular location">
    <subcellularLocation>
        <location evidence="1">Nucleus</location>
    </subcellularLocation>
</comment>
<dbReference type="PANTHER" id="PTHR31140">
    <property type="entry name" value="B3 DOMAIN-CONTAINING TRANSCRIPTION FACTOR ABI3"/>
    <property type="match status" value="1"/>
</dbReference>
<dbReference type="SMART" id="SM01019">
    <property type="entry name" value="B3"/>
    <property type="match status" value="1"/>
</dbReference>
<evidence type="ECO:0000256" key="5">
    <source>
        <dbReference type="ARBA" id="ARBA00023242"/>
    </source>
</evidence>
<dbReference type="Pfam" id="PF02362">
    <property type="entry name" value="B3"/>
    <property type="match status" value="1"/>
</dbReference>
<reference evidence="7 8" key="1">
    <citation type="submission" date="2023-10" db="EMBL/GenBank/DDBJ databases">
        <title>Chromosome-scale genome assembly provides insights into flower coloration mechanisms of Canna indica.</title>
        <authorList>
            <person name="Li C."/>
        </authorList>
    </citation>
    <scope>NUCLEOTIDE SEQUENCE [LARGE SCALE GENOMIC DNA]</scope>
    <source>
        <tissue evidence="7">Flower</tissue>
    </source>
</reference>
<keyword evidence="5" id="KW-0539">Nucleus</keyword>
<keyword evidence="8" id="KW-1185">Reference proteome</keyword>
<feature type="domain" description="TF-B3" evidence="6">
    <location>
        <begin position="209"/>
        <end position="312"/>
    </location>
</feature>
<keyword evidence="2" id="KW-0805">Transcription regulation</keyword>